<sequence length="425" mass="49393">MRSVVFLLILLGSGLMAQAQFGNKNKKRQATATDANKSVDEVTILGIKSKFLAKDSTNVTVFMRVDLTKPNNVPVRWREFTEKFTLNYVVYPDFSSRERLAYGNIPLNEQNVVQLSHTRFMIRFEVKRPANHASGVLLGEISEIGTTKKVLNDLAIKFRDTKLGERFALFERTGRVPLLQNYVNLNDTVQLQDINKSVKELYVMRYRHDFEPAQSPMNTNPRNAARTLGVDTTFKISTSSPLIFKEEGLYYMTEDTTDTYGVGIVVTNKRFPKMTRPAELVRPVMYMSQANEINEMLAPKDPKKSLDRYWLNLMNGNSDLAKRTISAFYSRVEEANRLFTTYKEGWKTDKGMIYIIMGSPDRVQRSKDREVWVYSQRANFSEINFTFNRRPNQFVEDHYELQRYVEYQPIWYPMVEAWRTGAVRD</sequence>
<protein>
    <submittedName>
        <fullName evidence="3">GWxTD domain-containing protein</fullName>
    </submittedName>
</protein>
<dbReference type="Proteomes" id="UP000541352">
    <property type="component" value="Unassembled WGS sequence"/>
</dbReference>
<evidence type="ECO:0000256" key="1">
    <source>
        <dbReference type="SAM" id="SignalP"/>
    </source>
</evidence>
<dbReference type="AlphaFoldDB" id="A0A7W6EQ71"/>
<evidence type="ECO:0000313" key="3">
    <source>
        <dbReference type="EMBL" id="MBB3838198.1"/>
    </source>
</evidence>
<gene>
    <name evidence="3" type="ORF">FHS57_002203</name>
</gene>
<reference evidence="3 4" key="1">
    <citation type="submission" date="2020-08" db="EMBL/GenBank/DDBJ databases">
        <title>Genomic Encyclopedia of Type Strains, Phase IV (KMG-IV): sequencing the most valuable type-strain genomes for metagenomic binning, comparative biology and taxonomic classification.</title>
        <authorList>
            <person name="Goeker M."/>
        </authorList>
    </citation>
    <scope>NUCLEOTIDE SEQUENCE [LARGE SCALE GENOMIC DNA]</scope>
    <source>
        <strain evidence="3 4">DSM 17976</strain>
    </source>
</reference>
<comment type="caution">
    <text evidence="3">The sequence shown here is derived from an EMBL/GenBank/DDBJ whole genome shotgun (WGS) entry which is preliminary data.</text>
</comment>
<feature type="signal peptide" evidence="1">
    <location>
        <begin position="1"/>
        <end position="19"/>
    </location>
</feature>
<feature type="domain" description="GWxTD" evidence="2">
    <location>
        <begin position="248"/>
        <end position="420"/>
    </location>
</feature>
<dbReference type="NCBIfam" id="TIGR04514">
    <property type="entry name" value="GWxTD_dom"/>
    <property type="match status" value="1"/>
</dbReference>
<dbReference type="EMBL" id="JACIBY010000004">
    <property type="protein sequence ID" value="MBB3838198.1"/>
    <property type="molecule type" value="Genomic_DNA"/>
</dbReference>
<dbReference type="InterPro" id="IPR030959">
    <property type="entry name" value="GWxTD_dom"/>
</dbReference>
<keyword evidence="4" id="KW-1185">Reference proteome</keyword>
<evidence type="ECO:0000259" key="2">
    <source>
        <dbReference type="Pfam" id="PF20094"/>
    </source>
</evidence>
<name>A0A7W6EQ71_9BACT</name>
<feature type="chain" id="PRO_5031361245" evidence="1">
    <location>
        <begin position="20"/>
        <end position="425"/>
    </location>
</feature>
<organism evidence="3 4">
    <name type="scientific">Runella defluvii</name>
    <dbReference type="NCBI Taxonomy" id="370973"/>
    <lineage>
        <taxon>Bacteria</taxon>
        <taxon>Pseudomonadati</taxon>
        <taxon>Bacteroidota</taxon>
        <taxon>Cytophagia</taxon>
        <taxon>Cytophagales</taxon>
        <taxon>Spirosomataceae</taxon>
        <taxon>Runella</taxon>
    </lineage>
</organism>
<keyword evidence="1" id="KW-0732">Signal</keyword>
<evidence type="ECO:0000313" key="4">
    <source>
        <dbReference type="Proteomes" id="UP000541352"/>
    </source>
</evidence>
<proteinExistence type="predicted"/>
<dbReference type="Pfam" id="PF20094">
    <property type="entry name" value="GWxTD_dom"/>
    <property type="match status" value="1"/>
</dbReference>
<accession>A0A7W6EQ71</accession>